<dbReference type="Gene3D" id="1.10.10.60">
    <property type="entry name" value="Homeodomain-like"/>
    <property type="match status" value="1"/>
</dbReference>
<proteinExistence type="predicted"/>
<name>A0A1B8PZ05_FAUOS</name>
<dbReference type="SUPFAM" id="SSF46689">
    <property type="entry name" value="Homeodomain-like"/>
    <property type="match status" value="1"/>
</dbReference>
<dbReference type="GO" id="GO:0000976">
    <property type="term" value="F:transcription cis-regulatory region binding"/>
    <property type="evidence" value="ECO:0007669"/>
    <property type="project" value="TreeGrafter"/>
</dbReference>
<reference evidence="1" key="1">
    <citation type="submission" date="2016-06" db="EMBL/GenBank/DDBJ databases">
        <title>Draft genome of Moraxella osloensis CCUG 67237.</title>
        <authorList>
            <person name="Salva-Serra F."/>
            <person name="Engstrom-Jakobsson H."/>
            <person name="Thorell K."/>
            <person name="Gonzales-Siles L."/>
            <person name="Karlsson R."/>
            <person name="Boulund F."/>
            <person name="Engstrand L."/>
            <person name="Kristiansson E."/>
            <person name="Moore E."/>
        </authorList>
    </citation>
    <scope>NUCLEOTIDE SEQUENCE [LARGE SCALE GENOMIC DNA]</scope>
    <source>
        <strain evidence="1">CCUG 67237</strain>
    </source>
</reference>
<accession>A0A1B8PZ05</accession>
<dbReference type="InterPro" id="IPR018060">
    <property type="entry name" value="HTH_AraC"/>
</dbReference>
<dbReference type="GO" id="GO:0005829">
    <property type="term" value="C:cytosol"/>
    <property type="evidence" value="ECO:0007669"/>
    <property type="project" value="TreeGrafter"/>
</dbReference>
<dbReference type="Pfam" id="PF12833">
    <property type="entry name" value="HTH_18"/>
    <property type="match status" value="1"/>
</dbReference>
<gene>
    <name evidence="1" type="ORF">A9299_11670</name>
</gene>
<dbReference type="AlphaFoldDB" id="A0A1B8PZ05"/>
<sequence>MAYVELGLIINMKKLIASQDPLFSWVIQPNYLYQYGLEIGIKSESLLEGTGLTIEDIDDVDLYINWEQYRDLAINVGRHGPADWGFQFGKKLNVTSHGLISLLMMNCENWGQLLQLLEDYPVLLSPIFYVSRKETQEYVFLNVNPEFTRHPVLRRSMEAFFTMFYQGLRDLGAVEMVQQSEIVKIFVKEEEPSYAELLREFFHDNISWGNYANQIRIAKSILDVKVPNANPITASATRKILQSQLAQLKASKGGLNELRSLFDLGCYKQDECAKQMLTTLPTLKRFLKLAYTTFSDELKYYRLDEACWAAQNTDLSMAQLSDELGFQDANSFARLFKGEMGTTFNQFRSEKKG</sequence>
<organism evidence="1">
    <name type="scientific">Faucicola osloensis</name>
    <name type="common">Moraxella osloensis</name>
    <dbReference type="NCBI Taxonomy" id="34062"/>
    <lineage>
        <taxon>Bacteria</taxon>
        <taxon>Pseudomonadati</taxon>
        <taxon>Pseudomonadota</taxon>
        <taxon>Gammaproteobacteria</taxon>
        <taxon>Moraxellales</taxon>
        <taxon>Moraxellaceae</taxon>
        <taxon>Faucicola</taxon>
    </lineage>
</organism>
<evidence type="ECO:0000313" key="1">
    <source>
        <dbReference type="EMBL" id="OBX61561.1"/>
    </source>
</evidence>
<dbReference type="PANTHER" id="PTHR47894:SF1">
    <property type="entry name" value="HTH-TYPE TRANSCRIPTIONAL REGULATOR VQSM"/>
    <property type="match status" value="1"/>
</dbReference>
<dbReference type="Pfam" id="PF12625">
    <property type="entry name" value="Arabinose_bd"/>
    <property type="match status" value="1"/>
</dbReference>
<dbReference type="PROSITE" id="PS01124">
    <property type="entry name" value="HTH_ARAC_FAMILY_2"/>
    <property type="match status" value="1"/>
</dbReference>
<protein>
    <submittedName>
        <fullName evidence="1">Uncharacterized protein</fullName>
    </submittedName>
</protein>
<dbReference type="SMART" id="SM00342">
    <property type="entry name" value="HTH_ARAC"/>
    <property type="match status" value="1"/>
</dbReference>
<dbReference type="GO" id="GO:0003700">
    <property type="term" value="F:DNA-binding transcription factor activity"/>
    <property type="evidence" value="ECO:0007669"/>
    <property type="project" value="InterPro"/>
</dbReference>
<dbReference type="InterPro" id="IPR032687">
    <property type="entry name" value="AraC-type_N"/>
</dbReference>
<dbReference type="EMBL" id="LZMT01000041">
    <property type="protein sequence ID" value="OBX61561.1"/>
    <property type="molecule type" value="Genomic_DNA"/>
</dbReference>
<dbReference type="PANTHER" id="PTHR47894">
    <property type="entry name" value="HTH-TYPE TRANSCRIPTIONAL REGULATOR GADX"/>
    <property type="match status" value="1"/>
</dbReference>
<dbReference type="InterPro" id="IPR009057">
    <property type="entry name" value="Homeodomain-like_sf"/>
</dbReference>
<comment type="caution">
    <text evidence="1">The sequence shown here is derived from an EMBL/GenBank/DDBJ whole genome shotgun (WGS) entry which is preliminary data.</text>
</comment>